<reference evidence="2" key="1">
    <citation type="journal article" date="2019" name="Int. J. Syst. Evol. Microbiol.">
        <title>The Global Catalogue of Microorganisms (GCM) 10K type strain sequencing project: providing services to taxonomists for standard genome sequencing and annotation.</title>
        <authorList>
            <consortium name="The Broad Institute Genomics Platform"/>
            <consortium name="The Broad Institute Genome Sequencing Center for Infectious Disease"/>
            <person name="Wu L."/>
            <person name="Ma J."/>
        </authorList>
    </citation>
    <scope>NUCLEOTIDE SEQUENCE [LARGE SCALE GENOMIC DNA]</scope>
    <source>
        <strain evidence="2">JCM 18956</strain>
    </source>
</reference>
<dbReference type="CDD" id="cd07812">
    <property type="entry name" value="SRPBCC"/>
    <property type="match status" value="1"/>
</dbReference>
<sequence>MSTTYRFIEAAPSAVFAVLGDGWLFPSWVVGASRIRSVDDAWPAVGSHIHHSFGSWPLVLDDVTTVLEWDPPRRVVFQPKGWPIGEARVEIEIKERRGGSYVRMVEYAVKGPGMLVPGLVMNPVLHIRNVEALQRLAWLAEGGAGSPA</sequence>
<proteinExistence type="predicted"/>
<evidence type="ECO:0000313" key="2">
    <source>
        <dbReference type="Proteomes" id="UP001501295"/>
    </source>
</evidence>
<dbReference type="InterPro" id="IPR019587">
    <property type="entry name" value="Polyketide_cyclase/dehydratase"/>
</dbReference>
<organism evidence="1 2">
    <name type="scientific">Frondihabitans cladoniiphilus</name>
    <dbReference type="NCBI Taxonomy" id="715785"/>
    <lineage>
        <taxon>Bacteria</taxon>
        <taxon>Bacillati</taxon>
        <taxon>Actinomycetota</taxon>
        <taxon>Actinomycetes</taxon>
        <taxon>Micrococcales</taxon>
        <taxon>Microbacteriaceae</taxon>
        <taxon>Frondihabitans</taxon>
    </lineage>
</organism>
<name>A0ABP8VKB5_9MICO</name>
<keyword evidence="2" id="KW-1185">Reference proteome</keyword>
<accession>A0ABP8VKB5</accession>
<dbReference type="Proteomes" id="UP001501295">
    <property type="component" value="Unassembled WGS sequence"/>
</dbReference>
<evidence type="ECO:0000313" key="1">
    <source>
        <dbReference type="EMBL" id="GAA4664751.1"/>
    </source>
</evidence>
<gene>
    <name evidence="1" type="ORF">GCM10025780_02190</name>
</gene>
<dbReference type="RefSeq" id="WP_345372198.1">
    <property type="nucleotide sequence ID" value="NZ_BAABLM010000001.1"/>
</dbReference>
<dbReference type="EMBL" id="BAABLM010000001">
    <property type="protein sequence ID" value="GAA4664751.1"/>
    <property type="molecule type" value="Genomic_DNA"/>
</dbReference>
<dbReference type="Gene3D" id="3.30.530.20">
    <property type="match status" value="1"/>
</dbReference>
<comment type="caution">
    <text evidence="1">The sequence shown here is derived from an EMBL/GenBank/DDBJ whole genome shotgun (WGS) entry which is preliminary data.</text>
</comment>
<dbReference type="Pfam" id="PF10604">
    <property type="entry name" value="Polyketide_cyc2"/>
    <property type="match status" value="1"/>
</dbReference>
<protein>
    <submittedName>
        <fullName evidence="1">SRPBCC family protein</fullName>
    </submittedName>
</protein>
<dbReference type="InterPro" id="IPR023393">
    <property type="entry name" value="START-like_dom_sf"/>
</dbReference>
<dbReference type="SUPFAM" id="SSF55961">
    <property type="entry name" value="Bet v1-like"/>
    <property type="match status" value="1"/>
</dbReference>